<protein>
    <submittedName>
        <fullName evidence="1">(rape) hypothetical protein</fullName>
    </submittedName>
</protein>
<accession>A0A816JCH5</accession>
<organism evidence="1">
    <name type="scientific">Brassica napus</name>
    <name type="common">Rape</name>
    <dbReference type="NCBI Taxonomy" id="3708"/>
    <lineage>
        <taxon>Eukaryota</taxon>
        <taxon>Viridiplantae</taxon>
        <taxon>Streptophyta</taxon>
        <taxon>Embryophyta</taxon>
        <taxon>Tracheophyta</taxon>
        <taxon>Spermatophyta</taxon>
        <taxon>Magnoliopsida</taxon>
        <taxon>eudicotyledons</taxon>
        <taxon>Gunneridae</taxon>
        <taxon>Pentapetalae</taxon>
        <taxon>rosids</taxon>
        <taxon>malvids</taxon>
        <taxon>Brassicales</taxon>
        <taxon>Brassicaceae</taxon>
        <taxon>Brassiceae</taxon>
        <taxon>Brassica</taxon>
    </lineage>
</organism>
<evidence type="ECO:0000313" key="1">
    <source>
        <dbReference type="EMBL" id="CAF1814255.1"/>
    </source>
</evidence>
<sequence length="45" mass="5148">MDCRPPFPQCNLQNTFLLLPRKCFVDLTLVAPPLLPSMAVYRKLS</sequence>
<name>A0A816JCH5_BRANA</name>
<reference evidence="1" key="1">
    <citation type="submission" date="2021-01" db="EMBL/GenBank/DDBJ databases">
        <authorList>
            <consortium name="Genoscope - CEA"/>
            <person name="William W."/>
        </authorList>
    </citation>
    <scope>NUCLEOTIDE SEQUENCE</scope>
</reference>
<dbReference type="EMBL" id="HG994368">
    <property type="protein sequence ID" value="CAF1814255.1"/>
    <property type="molecule type" value="Genomic_DNA"/>
</dbReference>
<proteinExistence type="predicted"/>
<gene>
    <name evidence="1" type="ORF">DARMORV10_C04P11480.1</name>
</gene>
<dbReference type="AlphaFoldDB" id="A0A816JCH5"/>
<dbReference type="Proteomes" id="UP001295469">
    <property type="component" value="Chromosome C04"/>
</dbReference>